<dbReference type="EMBL" id="FNCO01000005">
    <property type="protein sequence ID" value="SDH24986.1"/>
    <property type="molecule type" value="Genomic_DNA"/>
</dbReference>
<sequence>MEIIRLEVDQDLFRSLSEAARCNHSTLEQECVKRLRQNGRRSYYLQALVAELRAEDQQRRAAH</sequence>
<evidence type="ECO:0000313" key="1">
    <source>
        <dbReference type="EMBL" id="SDH24986.1"/>
    </source>
</evidence>
<accession>A0A1G8AW45</accession>
<protein>
    <recommendedName>
        <fullName evidence="3">Arc-like DNA binding domain-containing protein</fullName>
    </recommendedName>
</protein>
<proteinExistence type="predicted"/>
<keyword evidence="2" id="KW-1185">Reference proteome</keyword>
<organism evidence="1 2">
    <name type="scientific">Pseudomonas abietaniphila</name>
    <dbReference type="NCBI Taxonomy" id="89065"/>
    <lineage>
        <taxon>Bacteria</taxon>
        <taxon>Pseudomonadati</taxon>
        <taxon>Pseudomonadota</taxon>
        <taxon>Gammaproteobacteria</taxon>
        <taxon>Pseudomonadales</taxon>
        <taxon>Pseudomonadaceae</taxon>
        <taxon>Pseudomonas</taxon>
    </lineage>
</organism>
<evidence type="ECO:0008006" key="3">
    <source>
        <dbReference type="Google" id="ProtNLM"/>
    </source>
</evidence>
<dbReference type="RefSeq" id="WP_074752699.1">
    <property type="nucleotide sequence ID" value="NZ_FNCO01000005.1"/>
</dbReference>
<dbReference type="OrthoDB" id="7028129at2"/>
<dbReference type="AlphaFoldDB" id="A0A1G8AW45"/>
<dbReference type="Proteomes" id="UP000182894">
    <property type="component" value="Unassembled WGS sequence"/>
</dbReference>
<gene>
    <name evidence="1" type="ORF">SAMN05216605_105185</name>
</gene>
<reference evidence="2" key="1">
    <citation type="submission" date="2016-10" db="EMBL/GenBank/DDBJ databases">
        <authorList>
            <person name="Varghese N."/>
            <person name="Submissions S."/>
        </authorList>
    </citation>
    <scope>NUCLEOTIDE SEQUENCE [LARGE SCALE GENOMIC DNA]</scope>
    <source>
        <strain evidence="2">ATCC 700689</strain>
    </source>
</reference>
<evidence type="ECO:0000313" key="2">
    <source>
        <dbReference type="Proteomes" id="UP000182894"/>
    </source>
</evidence>
<name>A0A1G8AW45_9PSED</name>